<dbReference type="PANTHER" id="PTHR23502:SF134">
    <property type="entry name" value="MAJOR FACILITATOR SUPERFAMILY (MFS) PROFILE DOMAIN-CONTAINING PROTEIN-RELATED"/>
    <property type="match status" value="1"/>
</dbReference>
<feature type="region of interest" description="Disordered" evidence="5">
    <location>
        <begin position="1"/>
        <end position="23"/>
    </location>
</feature>
<dbReference type="GO" id="GO:0005886">
    <property type="term" value="C:plasma membrane"/>
    <property type="evidence" value="ECO:0007669"/>
    <property type="project" value="TreeGrafter"/>
</dbReference>
<dbReference type="CDD" id="cd17323">
    <property type="entry name" value="MFS_Tpo1_MDR_like"/>
    <property type="match status" value="1"/>
</dbReference>
<dbReference type="PANTHER" id="PTHR23502">
    <property type="entry name" value="MAJOR FACILITATOR SUPERFAMILY"/>
    <property type="match status" value="1"/>
</dbReference>
<dbReference type="InterPro" id="IPR020846">
    <property type="entry name" value="MFS_dom"/>
</dbReference>
<dbReference type="AlphaFoldDB" id="A0A5M3MIH0"/>
<dbReference type="InterPro" id="IPR036259">
    <property type="entry name" value="MFS_trans_sf"/>
</dbReference>
<comment type="caution">
    <text evidence="8">The sequence shown here is derived from an EMBL/GenBank/DDBJ whole genome shotgun (WGS) entry which is preliminary data.</text>
</comment>
<evidence type="ECO:0000256" key="2">
    <source>
        <dbReference type="ARBA" id="ARBA00022692"/>
    </source>
</evidence>
<evidence type="ECO:0000256" key="5">
    <source>
        <dbReference type="SAM" id="MobiDB-lite"/>
    </source>
</evidence>
<feature type="transmembrane region" description="Helical" evidence="6">
    <location>
        <begin position="361"/>
        <end position="380"/>
    </location>
</feature>
<dbReference type="Proteomes" id="UP000053558">
    <property type="component" value="Unassembled WGS sequence"/>
</dbReference>
<feature type="transmembrane region" description="Helical" evidence="6">
    <location>
        <begin position="286"/>
        <end position="308"/>
    </location>
</feature>
<keyword evidence="9" id="KW-1185">Reference proteome</keyword>
<evidence type="ECO:0000313" key="9">
    <source>
        <dbReference type="Proteomes" id="UP000053558"/>
    </source>
</evidence>
<feature type="domain" description="Major facilitator superfamily (MFS) profile" evidence="7">
    <location>
        <begin position="54"/>
        <end position="481"/>
    </location>
</feature>
<feature type="transmembrane region" description="Helical" evidence="6">
    <location>
        <begin position="145"/>
        <end position="167"/>
    </location>
</feature>
<feature type="transmembrane region" description="Helical" evidence="6">
    <location>
        <begin position="425"/>
        <end position="442"/>
    </location>
</feature>
<gene>
    <name evidence="8" type="ORF">CONPUDRAFT_126821</name>
</gene>
<keyword evidence="2 6" id="KW-0812">Transmembrane</keyword>
<dbReference type="SUPFAM" id="SSF103473">
    <property type="entry name" value="MFS general substrate transporter"/>
    <property type="match status" value="1"/>
</dbReference>
<feature type="transmembrane region" description="Helical" evidence="6">
    <location>
        <begin position="88"/>
        <end position="108"/>
    </location>
</feature>
<dbReference type="GeneID" id="19200011"/>
<feature type="transmembrane region" description="Helical" evidence="6">
    <location>
        <begin position="320"/>
        <end position="340"/>
    </location>
</feature>
<dbReference type="PROSITE" id="PS50850">
    <property type="entry name" value="MFS"/>
    <property type="match status" value="1"/>
</dbReference>
<comment type="subcellular location">
    <subcellularLocation>
        <location evidence="1">Membrane</location>
        <topology evidence="1">Multi-pass membrane protein</topology>
    </subcellularLocation>
</comment>
<dbReference type="EMBL" id="JH711581">
    <property type="protein sequence ID" value="EIW79039.1"/>
    <property type="molecule type" value="Genomic_DNA"/>
</dbReference>
<dbReference type="Gene3D" id="1.20.1250.20">
    <property type="entry name" value="MFS general substrate transporter like domains"/>
    <property type="match status" value="1"/>
</dbReference>
<accession>A0A5M3MIH0</accession>
<feature type="transmembrane region" description="Helical" evidence="6">
    <location>
        <begin position="52"/>
        <end position="76"/>
    </location>
</feature>
<feature type="transmembrane region" description="Helical" evidence="6">
    <location>
        <begin position="179"/>
        <end position="200"/>
    </location>
</feature>
<dbReference type="FunFam" id="1.20.1250.20:FF:000082">
    <property type="entry name" value="MFS multidrug transporter, putative"/>
    <property type="match status" value="1"/>
</dbReference>
<reference evidence="9" key="1">
    <citation type="journal article" date="2012" name="Science">
        <title>The Paleozoic origin of enzymatic lignin decomposition reconstructed from 31 fungal genomes.</title>
        <authorList>
            <person name="Floudas D."/>
            <person name="Binder M."/>
            <person name="Riley R."/>
            <person name="Barry K."/>
            <person name="Blanchette R.A."/>
            <person name="Henrissat B."/>
            <person name="Martinez A.T."/>
            <person name="Otillar R."/>
            <person name="Spatafora J.W."/>
            <person name="Yadav J.S."/>
            <person name="Aerts A."/>
            <person name="Benoit I."/>
            <person name="Boyd A."/>
            <person name="Carlson A."/>
            <person name="Copeland A."/>
            <person name="Coutinho P.M."/>
            <person name="de Vries R.P."/>
            <person name="Ferreira P."/>
            <person name="Findley K."/>
            <person name="Foster B."/>
            <person name="Gaskell J."/>
            <person name="Glotzer D."/>
            <person name="Gorecki P."/>
            <person name="Heitman J."/>
            <person name="Hesse C."/>
            <person name="Hori C."/>
            <person name="Igarashi K."/>
            <person name="Jurgens J.A."/>
            <person name="Kallen N."/>
            <person name="Kersten P."/>
            <person name="Kohler A."/>
            <person name="Kuees U."/>
            <person name="Kumar T.K.A."/>
            <person name="Kuo A."/>
            <person name="LaButti K."/>
            <person name="Larrondo L.F."/>
            <person name="Lindquist E."/>
            <person name="Ling A."/>
            <person name="Lombard V."/>
            <person name="Lucas S."/>
            <person name="Lundell T."/>
            <person name="Martin R."/>
            <person name="McLaughlin D.J."/>
            <person name="Morgenstern I."/>
            <person name="Morin E."/>
            <person name="Murat C."/>
            <person name="Nagy L.G."/>
            <person name="Nolan M."/>
            <person name="Ohm R.A."/>
            <person name="Patyshakuliyeva A."/>
            <person name="Rokas A."/>
            <person name="Ruiz-Duenas F.J."/>
            <person name="Sabat G."/>
            <person name="Salamov A."/>
            <person name="Samejima M."/>
            <person name="Schmutz J."/>
            <person name="Slot J.C."/>
            <person name="St John F."/>
            <person name="Stenlid J."/>
            <person name="Sun H."/>
            <person name="Sun S."/>
            <person name="Syed K."/>
            <person name="Tsang A."/>
            <person name="Wiebenga A."/>
            <person name="Young D."/>
            <person name="Pisabarro A."/>
            <person name="Eastwood D.C."/>
            <person name="Martin F."/>
            <person name="Cullen D."/>
            <person name="Grigoriev I.V."/>
            <person name="Hibbett D.S."/>
        </authorList>
    </citation>
    <scope>NUCLEOTIDE SEQUENCE [LARGE SCALE GENOMIC DNA]</scope>
    <source>
        <strain evidence="9">RWD-64-598 SS2</strain>
    </source>
</reference>
<keyword evidence="4 6" id="KW-0472">Membrane</keyword>
<feature type="transmembrane region" description="Helical" evidence="6">
    <location>
        <begin position="120"/>
        <end position="139"/>
    </location>
</feature>
<evidence type="ECO:0000256" key="4">
    <source>
        <dbReference type="ARBA" id="ARBA00023136"/>
    </source>
</evidence>
<feature type="transmembrane region" description="Helical" evidence="6">
    <location>
        <begin position="454"/>
        <end position="474"/>
    </location>
</feature>
<keyword evidence="3 6" id="KW-1133">Transmembrane helix</keyword>
<sequence>MGAVEEIERGAPQNTLAPEKTTTDVSKHEGFYVEFAEGDSRDPAQYTRFRKWCITLTACAFSGMTAATSASFSMGITSMIRDLRCTQFEATLASAIFLLFVAIVPLFTSSFSEEFGRKPVYLATALFVFVFHIVTATAPSIQVVVFARAMSGAFGSTGATLVGGSVADLWLPHERGFPMSAFAGASIASTGLGPVIGGFIEANPHLEWRWIQWVHAIVAGVYVLVVLFVMKETRSAVILRRLAKKKRKETGDQRYISRAEEQKQSLRTMIWISCTRPLYFLGTEPLVITFALYIFFVWGVLFCLIDSVSHTFETTYGFDVSQTATVYLSLFIGTVLGFFANMYQDVLYRKYVHRKGPEARLYIACVAALAIPTGMFIFAWTSSPRIHWVVPAVGLMIFMFAAYVAYLVVFLYLADCYGTFASSANAGQSLCRNFGGFVFPLFSQKMYNTLTYRWSNTLFGFIGVVMVPIPFVLYRYGAVLRRHSAASRKILEAEAAKS</sequence>
<evidence type="ECO:0000313" key="8">
    <source>
        <dbReference type="EMBL" id="EIW79039.1"/>
    </source>
</evidence>
<feature type="transmembrane region" description="Helical" evidence="6">
    <location>
        <begin position="386"/>
        <end position="413"/>
    </location>
</feature>
<name>A0A5M3MIH0_CONPW</name>
<dbReference type="Pfam" id="PF07690">
    <property type="entry name" value="MFS_1"/>
    <property type="match status" value="1"/>
</dbReference>
<dbReference type="GO" id="GO:0022857">
    <property type="term" value="F:transmembrane transporter activity"/>
    <property type="evidence" value="ECO:0007669"/>
    <property type="project" value="InterPro"/>
</dbReference>
<dbReference type="OrthoDB" id="5376138at2759"/>
<organism evidence="8 9">
    <name type="scientific">Coniophora puteana (strain RWD-64-598)</name>
    <name type="common">Brown rot fungus</name>
    <dbReference type="NCBI Taxonomy" id="741705"/>
    <lineage>
        <taxon>Eukaryota</taxon>
        <taxon>Fungi</taxon>
        <taxon>Dikarya</taxon>
        <taxon>Basidiomycota</taxon>
        <taxon>Agaricomycotina</taxon>
        <taxon>Agaricomycetes</taxon>
        <taxon>Agaricomycetidae</taxon>
        <taxon>Boletales</taxon>
        <taxon>Coniophorineae</taxon>
        <taxon>Coniophoraceae</taxon>
        <taxon>Coniophora</taxon>
    </lineage>
</organism>
<evidence type="ECO:0000256" key="6">
    <source>
        <dbReference type="SAM" id="Phobius"/>
    </source>
</evidence>
<protein>
    <submittedName>
        <fullName evidence="8">MFS general substrate transporter</fullName>
    </submittedName>
</protein>
<evidence type="ECO:0000256" key="1">
    <source>
        <dbReference type="ARBA" id="ARBA00004141"/>
    </source>
</evidence>
<proteinExistence type="predicted"/>
<evidence type="ECO:0000256" key="3">
    <source>
        <dbReference type="ARBA" id="ARBA00022989"/>
    </source>
</evidence>
<dbReference type="KEGG" id="cput:CONPUDRAFT_126821"/>
<feature type="transmembrane region" description="Helical" evidence="6">
    <location>
        <begin position="212"/>
        <end position="230"/>
    </location>
</feature>
<evidence type="ECO:0000259" key="7">
    <source>
        <dbReference type="PROSITE" id="PS50850"/>
    </source>
</evidence>
<dbReference type="RefSeq" id="XP_007770772.1">
    <property type="nucleotide sequence ID" value="XM_007772582.1"/>
</dbReference>
<dbReference type="InterPro" id="IPR011701">
    <property type="entry name" value="MFS"/>
</dbReference>